<comment type="subcellular location">
    <subcellularLocation>
        <location evidence="1">Membrane</location>
        <topology evidence="1">Multi-pass membrane protein</topology>
    </subcellularLocation>
</comment>
<dbReference type="SUPFAM" id="SSF103473">
    <property type="entry name" value="MFS general substrate transporter"/>
    <property type="match status" value="1"/>
</dbReference>
<dbReference type="InterPro" id="IPR011701">
    <property type="entry name" value="MFS"/>
</dbReference>
<evidence type="ECO:0000313" key="9">
    <source>
        <dbReference type="Proteomes" id="UP000293360"/>
    </source>
</evidence>
<proteinExistence type="predicted"/>
<feature type="transmembrane region" description="Helical" evidence="6">
    <location>
        <begin position="304"/>
        <end position="324"/>
    </location>
</feature>
<protein>
    <recommendedName>
        <fullName evidence="7">Major facilitator superfamily (MFS) profile domain-containing protein</fullName>
    </recommendedName>
</protein>
<organism evidence="8 9">
    <name type="scientific">Monosporascus ibericus</name>
    <dbReference type="NCBI Taxonomy" id="155417"/>
    <lineage>
        <taxon>Eukaryota</taxon>
        <taxon>Fungi</taxon>
        <taxon>Dikarya</taxon>
        <taxon>Ascomycota</taxon>
        <taxon>Pezizomycotina</taxon>
        <taxon>Sordariomycetes</taxon>
        <taxon>Xylariomycetidae</taxon>
        <taxon>Xylariales</taxon>
        <taxon>Xylariales incertae sedis</taxon>
        <taxon>Monosporascus</taxon>
    </lineage>
</organism>
<evidence type="ECO:0000259" key="7">
    <source>
        <dbReference type="PROSITE" id="PS50850"/>
    </source>
</evidence>
<feature type="transmembrane region" description="Helical" evidence="6">
    <location>
        <begin position="473"/>
        <end position="496"/>
    </location>
</feature>
<keyword evidence="9" id="KW-1185">Reference proteome</keyword>
<dbReference type="OrthoDB" id="2130629at2759"/>
<dbReference type="PROSITE" id="PS50850">
    <property type="entry name" value="MFS"/>
    <property type="match status" value="1"/>
</dbReference>
<feature type="transmembrane region" description="Helical" evidence="6">
    <location>
        <begin position="272"/>
        <end position="292"/>
    </location>
</feature>
<gene>
    <name evidence="8" type="ORF">DL764_004856</name>
</gene>
<evidence type="ECO:0000256" key="5">
    <source>
        <dbReference type="SAM" id="MobiDB-lite"/>
    </source>
</evidence>
<dbReference type="InterPro" id="IPR036259">
    <property type="entry name" value="MFS_trans_sf"/>
</dbReference>
<dbReference type="GO" id="GO:0022857">
    <property type="term" value="F:transmembrane transporter activity"/>
    <property type="evidence" value="ECO:0007669"/>
    <property type="project" value="InterPro"/>
</dbReference>
<evidence type="ECO:0000256" key="4">
    <source>
        <dbReference type="ARBA" id="ARBA00023136"/>
    </source>
</evidence>
<feature type="transmembrane region" description="Helical" evidence="6">
    <location>
        <begin position="386"/>
        <end position="405"/>
    </location>
</feature>
<feature type="domain" description="Major facilitator superfamily (MFS) profile" evidence="7">
    <location>
        <begin position="76"/>
        <end position="540"/>
    </location>
</feature>
<evidence type="ECO:0000256" key="1">
    <source>
        <dbReference type="ARBA" id="ARBA00004141"/>
    </source>
</evidence>
<evidence type="ECO:0000256" key="3">
    <source>
        <dbReference type="ARBA" id="ARBA00022989"/>
    </source>
</evidence>
<keyword evidence="2 6" id="KW-0812">Transmembrane</keyword>
<dbReference type="Proteomes" id="UP000293360">
    <property type="component" value="Unassembled WGS sequence"/>
</dbReference>
<feature type="transmembrane region" description="Helical" evidence="6">
    <location>
        <begin position="412"/>
        <end position="434"/>
    </location>
</feature>
<feature type="transmembrane region" description="Helical" evidence="6">
    <location>
        <begin position="344"/>
        <end position="366"/>
    </location>
</feature>
<dbReference type="Pfam" id="PF07690">
    <property type="entry name" value="MFS_1"/>
    <property type="match status" value="1"/>
</dbReference>
<feature type="transmembrane region" description="Helical" evidence="6">
    <location>
        <begin position="171"/>
        <end position="193"/>
    </location>
</feature>
<feature type="transmembrane region" description="Helical" evidence="6">
    <location>
        <begin position="75"/>
        <end position="99"/>
    </location>
</feature>
<evidence type="ECO:0000256" key="2">
    <source>
        <dbReference type="ARBA" id="ARBA00022692"/>
    </source>
</evidence>
<dbReference type="Gene3D" id="1.20.1250.20">
    <property type="entry name" value="MFS general substrate transporter like domains"/>
    <property type="match status" value="2"/>
</dbReference>
<feature type="transmembrane region" description="Helical" evidence="6">
    <location>
        <begin position="111"/>
        <end position="130"/>
    </location>
</feature>
<keyword evidence="3 6" id="KW-1133">Transmembrane helix</keyword>
<feature type="transmembrane region" description="Helical" evidence="6">
    <location>
        <begin position="440"/>
        <end position="461"/>
    </location>
</feature>
<feature type="transmembrane region" description="Helical" evidence="6">
    <location>
        <begin position="142"/>
        <end position="159"/>
    </location>
</feature>
<dbReference type="PANTHER" id="PTHR42718:SF10">
    <property type="entry name" value="TRANSPORTER, PUTATIVE (AFU_ORTHOLOGUE AFUA_8G06760)-RELATED"/>
    <property type="match status" value="1"/>
</dbReference>
<comment type="caution">
    <text evidence="8">The sequence shown here is derived from an EMBL/GenBank/DDBJ whole genome shotgun (WGS) entry which is preliminary data.</text>
</comment>
<dbReference type="GO" id="GO:0016020">
    <property type="term" value="C:membrane"/>
    <property type="evidence" value="ECO:0007669"/>
    <property type="project" value="UniProtKB-SubCell"/>
</dbReference>
<name>A0A4Q4TEK7_9PEZI</name>
<sequence length="546" mass="58536">MTTTTSTVVELEHLSKADVASHNYNVAGSRFDGEPPSLDGSGDNQSNRSGAAPEPESVVATVHGRYRMSRLQASLVVTTLTGVSFLNTMGSGILTVALPTIVRDVGLDTTLLLWPASVYALAAGCTLLPFGAVGDVVGARRVWLTGSALYSLFTLAVGLCRTPAQLIGFRAVLGLAIAMCLPTAVSLTTNGFLPGRWRNLAFACQGMGQPLGYSLGLILGGVFTDTIGWRWGFYISAIINAVLTACAFRVLPSPPPHDKDNKPLFQRLRHGMDWVGAVTISASLGILSYVFSVISRDYRSLREGYNIVLFVLAVCLIPAFVFWVHRQERLGRPALVPNSLWKNIPFTSICAAVFFTWAVFNAYQYFSALYFEHVEHLSALDTSIRFLPMVIVGAATNIVTGFLVEKVEVRHLVSYSAVITLASPLLMALVTPSWGYWKGAFIAMVLSPLHPDVLFTVSNLIISQSYPGKSQSLAGGVFNAVSQVGNSVGLAVTAAISSSVAQQSSSDDALLRGYHAAFWTCFAAMFLVVPITFFGLKKGGKVGASK</sequence>
<dbReference type="InterPro" id="IPR020846">
    <property type="entry name" value="MFS_dom"/>
</dbReference>
<keyword evidence="4 6" id="KW-0472">Membrane</keyword>
<feature type="region of interest" description="Disordered" evidence="5">
    <location>
        <begin position="30"/>
        <end position="56"/>
    </location>
</feature>
<dbReference type="EMBL" id="QJNU01000239">
    <property type="protein sequence ID" value="RYP03837.1"/>
    <property type="molecule type" value="Genomic_DNA"/>
</dbReference>
<dbReference type="PANTHER" id="PTHR42718">
    <property type="entry name" value="MAJOR FACILITATOR SUPERFAMILY MULTIDRUG TRANSPORTER MFSC"/>
    <property type="match status" value="1"/>
</dbReference>
<feature type="transmembrane region" description="Helical" evidence="6">
    <location>
        <begin position="231"/>
        <end position="251"/>
    </location>
</feature>
<reference evidence="8 9" key="1">
    <citation type="submission" date="2018-06" db="EMBL/GenBank/DDBJ databases">
        <title>Complete Genomes of Monosporascus.</title>
        <authorList>
            <person name="Robinson A.J."/>
            <person name="Natvig D.O."/>
        </authorList>
    </citation>
    <scope>NUCLEOTIDE SEQUENCE [LARGE SCALE GENOMIC DNA]</scope>
    <source>
        <strain evidence="8 9">CBS 110550</strain>
    </source>
</reference>
<accession>A0A4Q4TEK7</accession>
<feature type="transmembrane region" description="Helical" evidence="6">
    <location>
        <begin position="516"/>
        <end position="536"/>
    </location>
</feature>
<evidence type="ECO:0000313" key="8">
    <source>
        <dbReference type="EMBL" id="RYP03837.1"/>
    </source>
</evidence>
<evidence type="ECO:0000256" key="6">
    <source>
        <dbReference type="SAM" id="Phobius"/>
    </source>
</evidence>
<dbReference type="AlphaFoldDB" id="A0A4Q4TEK7"/>